<dbReference type="PANTHER" id="PTHR41247">
    <property type="entry name" value="HTH-TYPE TRANSCRIPTIONAL REPRESSOR YCNK"/>
    <property type="match status" value="1"/>
</dbReference>
<sequence length="128" mass="14717">MQFKSLTLICIFLTVALVGCGDVRPEPLTVGEVKCSHCSMSIVDMRFHTQFITYKGKRYHFDAIECMEQFQKQNDLKIKDVWVTNYLDTKEFIPKNEAIIIHSDKIRSPMGAGLAAFKTHEDTIPFQK</sequence>
<dbReference type="InterPro" id="IPR008719">
    <property type="entry name" value="N2O_reductase_NosL"/>
</dbReference>
<accession>A0A2N0AKN3</accession>
<reference evidence="1 2" key="1">
    <citation type="submission" date="2017-07" db="EMBL/GenBank/DDBJ databases">
        <title>Leptospira spp. isolated from tropical soils.</title>
        <authorList>
            <person name="Thibeaux R."/>
            <person name="Iraola G."/>
            <person name="Ferres I."/>
            <person name="Bierque E."/>
            <person name="Girault D."/>
            <person name="Soupe-Gilbert M.-E."/>
            <person name="Picardeau M."/>
            <person name="Goarant C."/>
        </authorList>
    </citation>
    <scope>NUCLEOTIDE SEQUENCE [LARGE SCALE GENOMIC DNA]</scope>
    <source>
        <strain evidence="1 2">FH2-B-A1</strain>
    </source>
</reference>
<dbReference type="Pfam" id="PF05573">
    <property type="entry name" value="NosL"/>
    <property type="match status" value="1"/>
</dbReference>
<dbReference type="PANTHER" id="PTHR41247:SF1">
    <property type="entry name" value="HTH-TYPE TRANSCRIPTIONAL REPRESSOR YCNK"/>
    <property type="match status" value="1"/>
</dbReference>
<dbReference type="SUPFAM" id="SSF160387">
    <property type="entry name" value="NosL/MerB-like"/>
    <property type="match status" value="1"/>
</dbReference>
<dbReference type="RefSeq" id="WP_100741741.1">
    <property type="nucleotide sequence ID" value="NZ_NPDW01000001.1"/>
</dbReference>
<keyword evidence="2" id="KW-1185">Reference proteome</keyword>
<gene>
    <name evidence="1" type="ORF">CH364_00815</name>
</gene>
<dbReference type="AlphaFoldDB" id="A0A2N0AKN3"/>
<comment type="caution">
    <text evidence="1">The sequence shown here is derived from an EMBL/GenBank/DDBJ whole genome shotgun (WGS) entry which is preliminary data.</text>
</comment>
<name>A0A2N0AKN3_9LEPT</name>
<dbReference type="OrthoDB" id="9792749at2"/>
<evidence type="ECO:0000313" key="1">
    <source>
        <dbReference type="EMBL" id="PJZ84855.1"/>
    </source>
</evidence>
<dbReference type="PROSITE" id="PS51257">
    <property type="entry name" value="PROKAR_LIPOPROTEIN"/>
    <property type="match status" value="1"/>
</dbReference>
<proteinExistence type="predicted"/>
<dbReference type="EMBL" id="NPDX01000001">
    <property type="protein sequence ID" value="PJZ84855.1"/>
    <property type="molecule type" value="Genomic_DNA"/>
</dbReference>
<organism evidence="1 2">
    <name type="scientific">Leptospira harrisiae</name>
    <dbReference type="NCBI Taxonomy" id="2023189"/>
    <lineage>
        <taxon>Bacteria</taxon>
        <taxon>Pseudomonadati</taxon>
        <taxon>Spirochaetota</taxon>
        <taxon>Spirochaetia</taxon>
        <taxon>Leptospirales</taxon>
        <taxon>Leptospiraceae</taxon>
        <taxon>Leptospira</taxon>
    </lineage>
</organism>
<evidence type="ECO:0000313" key="2">
    <source>
        <dbReference type="Proteomes" id="UP000232145"/>
    </source>
</evidence>
<protein>
    <submittedName>
        <fullName evidence="1">Accessory protein NosL</fullName>
    </submittedName>
</protein>
<dbReference type="Proteomes" id="UP000232145">
    <property type="component" value="Unassembled WGS sequence"/>
</dbReference>